<evidence type="ECO:0000256" key="6">
    <source>
        <dbReference type="ARBA" id="ARBA00022989"/>
    </source>
</evidence>
<feature type="transmembrane region" description="Helical" evidence="8">
    <location>
        <begin position="343"/>
        <end position="363"/>
    </location>
</feature>
<dbReference type="Pfam" id="PF12698">
    <property type="entry name" value="ABC2_membrane_3"/>
    <property type="match status" value="1"/>
</dbReference>
<keyword evidence="7 8" id="KW-0472">Membrane</keyword>
<evidence type="ECO:0000256" key="7">
    <source>
        <dbReference type="ARBA" id="ARBA00023136"/>
    </source>
</evidence>
<evidence type="ECO:0000313" key="11">
    <source>
        <dbReference type="Proteomes" id="UP000823603"/>
    </source>
</evidence>
<dbReference type="GO" id="GO:0140359">
    <property type="term" value="F:ABC-type transporter activity"/>
    <property type="evidence" value="ECO:0007669"/>
    <property type="project" value="InterPro"/>
</dbReference>
<keyword evidence="5 8" id="KW-0812">Transmembrane</keyword>
<dbReference type="InterPro" id="IPR013525">
    <property type="entry name" value="ABC2_TM"/>
</dbReference>
<dbReference type="AlphaFoldDB" id="A0A9D9IDV9"/>
<feature type="transmembrane region" description="Helical" evidence="8">
    <location>
        <begin position="218"/>
        <end position="243"/>
    </location>
</feature>
<feature type="transmembrane region" description="Helical" evidence="8">
    <location>
        <begin position="20"/>
        <end position="40"/>
    </location>
</feature>
<accession>A0A9D9IDV9</accession>
<dbReference type="PROSITE" id="PS51012">
    <property type="entry name" value="ABC_TM2"/>
    <property type="match status" value="1"/>
</dbReference>
<keyword evidence="3 8" id="KW-0813">Transport</keyword>
<dbReference type="InterPro" id="IPR000412">
    <property type="entry name" value="ABC_2_transport"/>
</dbReference>
<reference evidence="10" key="2">
    <citation type="journal article" date="2021" name="PeerJ">
        <title>Extensive microbial diversity within the chicken gut microbiome revealed by metagenomics and culture.</title>
        <authorList>
            <person name="Gilroy R."/>
            <person name="Ravi A."/>
            <person name="Getino M."/>
            <person name="Pursley I."/>
            <person name="Horton D.L."/>
            <person name="Alikhan N.F."/>
            <person name="Baker D."/>
            <person name="Gharbi K."/>
            <person name="Hall N."/>
            <person name="Watson M."/>
            <person name="Adriaenssens E.M."/>
            <person name="Foster-Nyarko E."/>
            <person name="Jarju S."/>
            <person name="Secka A."/>
            <person name="Antonio M."/>
            <person name="Oren A."/>
            <person name="Chaudhuri R.R."/>
            <person name="La Ragione R."/>
            <person name="Hildebrand F."/>
            <person name="Pallen M.J."/>
        </authorList>
    </citation>
    <scope>NUCLEOTIDE SEQUENCE</scope>
    <source>
        <strain evidence="10">B2-22910</strain>
    </source>
</reference>
<dbReference type="PANTHER" id="PTHR30294">
    <property type="entry name" value="MEMBRANE COMPONENT OF ABC TRANSPORTER YHHJ-RELATED"/>
    <property type="match status" value="1"/>
</dbReference>
<evidence type="ECO:0000256" key="1">
    <source>
        <dbReference type="ARBA" id="ARBA00004651"/>
    </source>
</evidence>
<feature type="transmembrane region" description="Helical" evidence="8">
    <location>
        <begin position="255"/>
        <end position="280"/>
    </location>
</feature>
<keyword evidence="6 8" id="KW-1133">Transmembrane helix</keyword>
<comment type="similarity">
    <text evidence="2 8">Belongs to the ABC-2 integral membrane protein family.</text>
</comment>
<evidence type="ECO:0000256" key="8">
    <source>
        <dbReference type="RuleBase" id="RU361157"/>
    </source>
</evidence>
<dbReference type="EMBL" id="JADIMB010000058">
    <property type="protein sequence ID" value="MBO8470924.1"/>
    <property type="molecule type" value="Genomic_DNA"/>
</dbReference>
<organism evidence="10 11">
    <name type="scientific">Candidatus Cryptobacteroides faecavium</name>
    <dbReference type="NCBI Taxonomy" id="2840762"/>
    <lineage>
        <taxon>Bacteria</taxon>
        <taxon>Pseudomonadati</taxon>
        <taxon>Bacteroidota</taxon>
        <taxon>Bacteroidia</taxon>
        <taxon>Bacteroidales</taxon>
        <taxon>Candidatus Cryptobacteroides</taxon>
    </lineage>
</organism>
<gene>
    <name evidence="10" type="ORF">IAB82_03905</name>
</gene>
<feature type="transmembrane region" description="Helical" evidence="8">
    <location>
        <begin position="174"/>
        <end position="198"/>
    </location>
</feature>
<dbReference type="PANTHER" id="PTHR30294:SF29">
    <property type="entry name" value="MULTIDRUG ABC TRANSPORTER PERMEASE YBHS-RELATED"/>
    <property type="match status" value="1"/>
</dbReference>
<keyword evidence="4 8" id="KW-1003">Cell membrane</keyword>
<dbReference type="InterPro" id="IPR047817">
    <property type="entry name" value="ABC2_TM_bact-type"/>
</dbReference>
<evidence type="ECO:0000256" key="4">
    <source>
        <dbReference type="ARBA" id="ARBA00022475"/>
    </source>
</evidence>
<reference evidence="10" key="1">
    <citation type="submission" date="2020-10" db="EMBL/GenBank/DDBJ databases">
        <authorList>
            <person name="Gilroy R."/>
        </authorList>
    </citation>
    <scope>NUCLEOTIDE SEQUENCE</scope>
    <source>
        <strain evidence="10">B2-22910</strain>
    </source>
</reference>
<evidence type="ECO:0000256" key="3">
    <source>
        <dbReference type="ARBA" id="ARBA00022448"/>
    </source>
</evidence>
<evidence type="ECO:0000259" key="9">
    <source>
        <dbReference type="PROSITE" id="PS51012"/>
    </source>
</evidence>
<dbReference type="Proteomes" id="UP000823603">
    <property type="component" value="Unassembled WGS sequence"/>
</dbReference>
<evidence type="ECO:0000256" key="5">
    <source>
        <dbReference type="ARBA" id="ARBA00022692"/>
    </source>
</evidence>
<comment type="subcellular location">
    <subcellularLocation>
        <location evidence="1 8">Cell membrane</location>
        <topology evidence="1 8">Multi-pass membrane protein</topology>
    </subcellularLocation>
</comment>
<proteinExistence type="inferred from homology"/>
<dbReference type="GO" id="GO:0043190">
    <property type="term" value="C:ATP-binding cassette (ABC) transporter complex"/>
    <property type="evidence" value="ECO:0007669"/>
    <property type="project" value="InterPro"/>
</dbReference>
<dbReference type="PRINTS" id="PR00164">
    <property type="entry name" value="ABC2TRNSPORT"/>
</dbReference>
<comment type="caution">
    <text evidence="10">The sequence shown here is derived from an EMBL/GenBank/DDBJ whole genome shotgun (WGS) entry which is preliminary data.</text>
</comment>
<name>A0A9D9IDV9_9BACT</name>
<feature type="transmembrane region" description="Helical" evidence="8">
    <location>
        <begin position="286"/>
        <end position="306"/>
    </location>
</feature>
<evidence type="ECO:0000256" key="2">
    <source>
        <dbReference type="ARBA" id="ARBA00007783"/>
    </source>
</evidence>
<protein>
    <recommendedName>
        <fullName evidence="8">Transport permease protein</fullName>
    </recommendedName>
</protein>
<dbReference type="InterPro" id="IPR051449">
    <property type="entry name" value="ABC-2_transporter_component"/>
</dbReference>
<feature type="domain" description="ABC transmembrane type-2" evidence="9">
    <location>
        <begin position="116"/>
        <end position="369"/>
    </location>
</feature>
<sequence length="370" mass="40775">MKEFAAFVRKEFRHILRDKRTMLIVLIMPVVQMILFGYAVRTEIEHARVDIVGDVSDPEVRRIVDRIDNNRYLDINEILPSSGLIASRFEKNKADVAVCFGQDFGERLRKTGRGSVKIVGDGSDPNSAQMIVNYVMGVLQGEQADISAELSGEDGTAAFSPSVQLMYNPAMKSAYNFVPGVMGLILMIICSMMTSVSIVREKETGTMELLLVSPVRPMWIIVSKVLPYLLVSTINFITILVLSRYMMGVPLRGSLLLLSGVAVLFVVTSLSLGLLISVVASTQKSALLLSGMGLMMPTVLLSGIIFPCENMPGILQCLSHLIPAKWFIIMVKKIMIQGAGFPYIVKEFSILAGMTAFLLAVSVKKFRIRL</sequence>
<evidence type="ECO:0000313" key="10">
    <source>
        <dbReference type="EMBL" id="MBO8470924.1"/>
    </source>
</evidence>